<evidence type="ECO:0000256" key="1">
    <source>
        <dbReference type="SAM" id="MobiDB-lite"/>
    </source>
</evidence>
<proteinExistence type="predicted"/>
<feature type="non-terminal residue" evidence="2">
    <location>
        <position position="1"/>
    </location>
</feature>
<evidence type="ECO:0000313" key="2">
    <source>
        <dbReference type="EMBL" id="GEZ96677.1"/>
    </source>
</evidence>
<protein>
    <submittedName>
        <fullName evidence="2">Uncharacterized protein</fullName>
    </submittedName>
</protein>
<sequence>KKHKSRRKHSKETEVSQDEPPTEEHIPTSSHGPLPSEQTKTNQAAEFKKLKKRVKKLNGKKKKRTHELKRLYKVGLSARIVSSGEEVIAAEKEFSIADPVTTPSEVFTGAEDVEVAIAATITQISKDELTLAQILMEIKAAKPKVKGVTIQEPSELEQHHLHNNHNLYRLKIKSKSFKEVQQAFNKTIDWVNNFVAMDSKSVNDRAVESSKRAGKELEQESAKKQKLDEQVQAIVVDDDTTKLKRCLEIVPKDDDVTVKATPLSFKSPTIVDYKIYKEGKKSYFKIIRADRNSQNYLTFRMMFKNFNREDLEVLRSIVKERFKKTKQVDDMDNLLFQTLKIMFEHHIKDNLWKYQQRAVKVHNWKLFNSCGVYCVTTKNMVYYLLVEKMYPFTKNILHQLWKDVRL</sequence>
<dbReference type="EMBL" id="BKCJ010348879">
    <property type="protein sequence ID" value="GEZ96677.1"/>
    <property type="molecule type" value="Genomic_DNA"/>
</dbReference>
<feature type="compositionally biased region" description="Basic residues" evidence="1">
    <location>
        <begin position="1"/>
        <end position="10"/>
    </location>
</feature>
<dbReference type="AlphaFoldDB" id="A0A699IYF0"/>
<feature type="region of interest" description="Disordered" evidence="1">
    <location>
        <begin position="1"/>
        <end position="43"/>
    </location>
</feature>
<comment type="caution">
    <text evidence="2">The sequence shown here is derived from an EMBL/GenBank/DDBJ whole genome shotgun (WGS) entry which is preliminary data.</text>
</comment>
<reference evidence="2" key="1">
    <citation type="journal article" date="2019" name="Sci. Rep.">
        <title>Draft genome of Tanacetum cinerariifolium, the natural source of mosquito coil.</title>
        <authorList>
            <person name="Yamashiro T."/>
            <person name="Shiraishi A."/>
            <person name="Satake H."/>
            <person name="Nakayama K."/>
        </authorList>
    </citation>
    <scope>NUCLEOTIDE SEQUENCE</scope>
</reference>
<gene>
    <name evidence="2" type="ORF">Tci_568650</name>
</gene>
<feature type="compositionally biased region" description="Polar residues" evidence="1">
    <location>
        <begin position="27"/>
        <end position="43"/>
    </location>
</feature>
<name>A0A699IYF0_TANCI</name>
<feature type="region of interest" description="Disordered" evidence="1">
    <location>
        <begin position="205"/>
        <end position="224"/>
    </location>
</feature>
<accession>A0A699IYF0</accession>
<organism evidence="2">
    <name type="scientific">Tanacetum cinerariifolium</name>
    <name type="common">Dalmatian daisy</name>
    <name type="synonym">Chrysanthemum cinerariifolium</name>
    <dbReference type="NCBI Taxonomy" id="118510"/>
    <lineage>
        <taxon>Eukaryota</taxon>
        <taxon>Viridiplantae</taxon>
        <taxon>Streptophyta</taxon>
        <taxon>Embryophyta</taxon>
        <taxon>Tracheophyta</taxon>
        <taxon>Spermatophyta</taxon>
        <taxon>Magnoliopsida</taxon>
        <taxon>eudicotyledons</taxon>
        <taxon>Gunneridae</taxon>
        <taxon>Pentapetalae</taxon>
        <taxon>asterids</taxon>
        <taxon>campanulids</taxon>
        <taxon>Asterales</taxon>
        <taxon>Asteraceae</taxon>
        <taxon>Asteroideae</taxon>
        <taxon>Anthemideae</taxon>
        <taxon>Anthemidinae</taxon>
        <taxon>Tanacetum</taxon>
    </lineage>
</organism>